<reference evidence="1" key="1">
    <citation type="submission" date="2022-11" db="EMBL/GenBank/DDBJ databases">
        <title>Temperate bacteriophages infecting mucin-degrading bacterium Ruminococcus gnavus from the human gut.</title>
        <authorList>
            <person name="Buttimer C."/>
        </authorList>
    </citation>
    <scope>NUCLEOTIDE SEQUENCE</scope>
    <source>
        <strain evidence="1">CCUG 49994</strain>
    </source>
</reference>
<evidence type="ECO:0000313" key="1">
    <source>
        <dbReference type="EMBL" id="MCZ0666474.1"/>
    </source>
</evidence>
<proteinExistence type="predicted"/>
<comment type="caution">
    <text evidence="1">The sequence shown here is derived from an EMBL/GenBank/DDBJ whole genome shotgun (WGS) entry which is preliminary data.</text>
</comment>
<evidence type="ECO:0000313" key="2">
    <source>
        <dbReference type="Proteomes" id="UP001079535"/>
    </source>
</evidence>
<gene>
    <name evidence="1" type="ORF">OZZ17_02840</name>
</gene>
<sequence length="773" mass="85653">MAGRYEKRIDVINETVNAAQNTSNITIALYFRRTDYSYWGYNREGSAWYRIAIEGTGYNTGNVTWTFDLNVGQNVWVEIGRKTFTDIPHDANGDLSFTMFGDMYFGTSVSPTAAELGGTGQIRNAYFGKHIDRNVKITQFEKNNSTSGTTVGFNWATSDNINALHLYDGDTKLKEFSVSGKTGSITYVVTPNRNYRFQIRVKKTGTSLWTNSGYIEHSIGYPSITGDFNLNINSPINLYFTGTTPTSSVYLYVGSKDDNNYFAEKKNIQSSYVSITLTSDQKNKIYKLAGLKEWITVVIVQNLHINGVETPYQQYSATMQLNISSTAPVFTNYSYSNINYSVSNIIGSSKALANIPCMQVQISTSNKAHSSVSTISKYVCTISGGNNNSFSRTYEAQESQSDVLIDLGAITEYGRYSISVYAVDARGISSSPVVKQNAFEVIDYHVPLAATFELKRLGNFEKEVSLNVVCNISRVSGYNTSFTSYYRYCRTGTSMPLSWTTITNIQDGGIDGSDYKKIIINSNFLTLEKGESYDFQFKFKDRFSEVVINPSLSQGVAPLSVYEDGTVAINRVPDFNQTDRAKLQIDGDIMINRNSDSEEVFVAEFLESMNTKLNTIEENNSQVLSKLEGKIDRSDIVDNLTSSSATAPLSANQGRVLKEQINGVLTVETRDLYGQPWGNSMNVRLVKLGSICVCNIFWTGATGTSKSATISEITIPDGFRPYGTVFATAQNVTSNSTYGASTRIQISNNGRISFVTDNTGMLERHVTFAYSIA</sequence>
<dbReference type="Pfam" id="PF22337">
    <property type="entry name" value="Phage_fiber_rpt"/>
    <property type="match status" value="1"/>
</dbReference>
<dbReference type="InterPro" id="IPR054500">
    <property type="entry name" value="Phage_fiber_rpt"/>
</dbReference>
<accession>A0A9Q4EXN4</accession>
<organism evidence="1 2">
    <name type="scientific">Mediterraneibacter gnavus</name>
    <name type="common">Ruminococcus gnavus</name>
    <dbReference type="NCBI Taxonomy" id="33038"/>
    <lineage>
        <taxon>Bacteria</taxon>
        <taxon>Bacillati</taxon>
        <taxon>Bacillota</taxon>
        <taxon>Clostridia</taxon>
        <taxon>Lachnospirales</taxon>
        <taxon>Lachnospiraceae</taxon>
        <taxon>Mediterraneibacter</taxon>
    </lineage>
</organism>
<dbReference type="GeneID" id="57432415"/>
<dbReference type="RefSeq" id="WP_004840102.1">
    <property type="nucleotide sequence ID" value="NZ_CP111084.1"/>
</dbReference>
<dbReference type="Proteomes" id="UP001079535">
    <property type="component" value="Unassembled WGS sequence"/>
</dbReference>
<dbReference type="EMBL" id="JAPRAY010000003">
    <property type="protein sequence ID" value="MCZ0666474.1"/>
    <property type="molecule type" value="Genomic_DNA"/>
</dbReference>
<protein>
    <submittedName>
        <fullName evidence="1">Uncharacterized protein</fullName>
    </submittedName>
</protein>
<dbReference type="AlphaFoldDB" id="A0A9Q4EXN4"/>
<name>A0A9Q4EXN4_MEDGN</name>